<dbReference type="PROSITE" id="PS51257">
    <property type="entry name" value="PROKAR_LIPOPROTEIN"/>
    <property type="match status" value="1"/>
</dbReference>
<keyword evidence="2 3" id="KW-0732">Signal</keyword>
<evidence type="ECO:0000313" key="4">
    <source>
        <dbReference type="EMBL" id="MEE2567288.1"/>
    </source>
</evidence>
<dbReference type="Proteomes" id="UP001310692">
    <property type="component" value="Unassembled WGS sequence"/>
</dbReference>
<proteinExistence type="inferred from homology"/>
<evidence type="ECO:0000256" key="2">
    <source>
        <dbReference type="ARBA" id="ARBA00022729"/>
    </source>
</evidence>
<feature type="signal peptide" evidence="3">
    <location>
        <begin position="1"/>
        <end position="20"/>
    </location>
</feature>
<keyword evidence="5" id="KW-1185">Reference proteome</keyword>
<gene>
    <name evidence="4" type="ORF">V0U35_11430</name>
</gene>
<sequence length="342" mass="36977">MIKRMLCLGVLSAVALSACGQSGEERVVNVYTARHYSSDDFVYANFTEATGIEVNVISAGGDLLIERVRADGDRSPADVIVTVDAARLYRAEQAGLFAPTDFSQLAGTLPANMMDPQGHWIAFAGRARVIAYSTERVDPSELSGYEDLADPRWEGRLCMRSSDNAYNQSLLASIIAHRGEDFAESWATGVANNLARPPSGGDTDQITAIAAGECDAALVNHYYYARLARSENPDDQAVATAVDLFFPGDSEFGTHVNVSGAGIAANAPHPAEAREFIAYMLSDDAQQAFAELTNEFPVTGFDGYDNALVRDYVSIRQDSINLGELGEHTETAQRIFDRSGWP</sequence>
<dbReference type="PANTHER" id="PTHR30006:SF15">
    <property type="entry name" value="IRON-UTILIZATION PERIPLASMIC PROTEIN"/>
    <property type="match status" value="1"/>
</dbReference>
<evidence type="ECO:0000313" key="5">
    <source>
        <dbReference type="Proteomes" id="UP001310692"/>
    </source>
</evidence>
<dbReference type="Gene3D" id="3.40.190.10">
    <property type="entry name" value="Periplasmic binding protein-like II"/>
    <property type="match status" value="2"/>
</dbReference>
<dbReference type="PANTHER" id="PTHR30006">
    <property type="entry name" value="THIAMINE-BINDING PERIPLASMIC PROTEIN-RELATED"/>
    <property type="match status" value="1"/>
</dbReference>
<dbReference type="RefSeq" id="WP_330196849.1">
    <property type="nucleotide sequence ID" value="NZ_JAZDRO010000005.1"/>
</dbReference>
<dbReference type="SUPFAM" id="SSF53850">
    <property type="entry name" value="Periplasmic binding protein-like II"/>
    <property type="match status" value="1"/>
</dbReference>
<evidence type="ECO:0000256" key="1">
    <source>
        <dbReference type="ARBA" id="ARBA00008520"/>
    </source>
</evidence>
<protein>
    <submittedName>
        <fullName evidence="4">Extracellular solute-binding protein</fullName>
    </submittedName>
</protein>
<organism evidence="4 5">
    <name type="scientific">Hyphobacterium marinum</name>
    <dbReference type="NCBI Taxonomy" id="3116574"/>
    <lineage>
        <taxon>Bacteria</taxon>
        <taxon>Pseudomonadati</taxon>
        <taxon>Pseudomonadota</taxon>
        <taxon>Alphaproteobacteria</taxon>
        <taxon>Maricaulales</taxon>
        <taxon>Maricaulaceae</taxon>
        <taxon>Hyphobacterium</taxon>
    </lineage>
</organism>
<feature type="chain" id="PRO_5046355366" evidence="3">
    <location>
        <begin position="21"/>
        <end position="342"/>
    </location>
</feature>
<dbReference type="InterPro" id="IPR026045">
    <property type="entry name" value="Ferric-bd"/>
</dbReference>
<reference evidence="4 5" key="1">
    <citation type="submission" date="2024-01" db="EMBL/GenBank/DDBJ databases">
        <title>Hyphobacterium bacterium isolated from marine sediment.</title>
        <authorList>
            <person name="Zhao S."/>
        </authorList>
    </citation>
    <scope>NUCLEOTIDE SEQUENCE [LARGE SCALE GENOMIC DNA]</scope>
    <source>
        <strain evidence="4 5">Y60-23</strain>
    </source>
</reference>
<dbReference type="PIRSF" id="PIRSF002825">
    <property type="entry name" value="CfbpA"/>
    <property type="match status" value="1"/>
</dbReference>
<accession>A0ABU7M0F8</accession>
<evidence type="ECO:0000256" key="3">
    <source>
        <dbReference type="SAM" id="SignalP"/>
    </source>
</evidence>
<comment type="similarity">
    <text evidence="1">Belongs to the bacterial solute-binding protein 1 family.</text>
</comment>
<name>A0ABU7M0F8_9PROT</name>
<dbReference type="EMBL" id="JAZDRO010000005">
    <property type="protein sequence ID" value="MEE2567288.1"/>
    <property type="molecule type" value="Genomic_DNA"/>
</dbReference>
<dbReference type="Pfam" id="PF13343">
    <property type="entry name" value="SBP_bac_6"/>
    <property type="match status" value="1"/>
</dbReference>
<comment type="caution">
    <text evidence="4">The sequence shown here is derived from an EMBL/GenBank/DDBJ whole genome shotgun (WGS) entry which is preliminary data.</text>
</comment>